<feature type="transmembrane region" description="Helical" evidence="1">
    <location>
        <begin position="12"/>
        <end position="45"/>
    </location>
</feature>
<keyword evidence="1" id="KW-0472">Membrane</keyword>
<dbReference type="OrthoDB" id="8305240at2"/>
<accession>A0A3Q8XNI7</accession>
<evidence type="ECO:0000313" key="2">
    <source>
        <dbReference type="EMBL" id="AZN70359.1"/>
    </source>
</evidence>
<protein>
    <submittedName>
        <fullName evidence="2">Uncharacterized protein</fullName>
    </submittedName>
</protein>
<dbReference type="RefSeq" id="WP_126007476.1">
    <property type="nucleotide sequence ID" value="NZ_CP032509.1"/>
</dbReference>
<proteinExistence type="predicted"/>
<dbReference type="KEGG" id="abaw:D5400_02870"/>
<gene>
    <name evidence="2" type="ORF">D5400_02870</name>
</gene>
<sequence>MDTLRNAIQTVIGLTLAVASFAIMAALGLAFVGIVLVVGLSTALALKVFGSNQARPVMARTQNARRNREPRIWNDGRGTIIDQ</sequence>
<evidence type="ECO:0000256" key="1">
    <source>
        <dbReference type="SAM" id="Phobius"/>
    </source>
</evidence>
<reference evidence="2 3" key="1">
    <citation type="submission" date="2018-09" db="EMBL/GenBank/DDBJ databases">
        <title>Marinorhizobium profundi gen. nov., sp. nov., isolated from a deep-sea sediment sample from the New Britain Trench and proposal of Marinorhizobiaceae fam. nov. in the order Rhizobiales of the class Alphaproteobacteria.</title>
        <authorList>
            <person name="Cao J."/>
        </authorList>
    </citation>
    <scope>NUCLEOTIDE SEQUENCE [LARGE SCALE GENOMIC DNA]</scope>
    <source>
        <strain evidence="2 3">WS11</strain>
    </source>
</reference>
<dbReference type="AlphaFoldDB" id="A0A3Q8XNI7"/>
<evidence type="ECO:0000313" key="3">
    <source>
        <dbReference type="Proteomes" id="UP000268192"/>
    </source>
</evidence>
<name>A0A3Q8XNI7_9HYPH</name>
<keyword evidence="1" id="KW-0812">Transmembrane</keyword>
<dbReference type="Proteomes" id="UP000268192">
    <property type="component" value="Chromosome"/>
</dbReference>
<dbReference type="EMBL" id="CP032509">
    <property type="protein sequence ID" value="AZN70359.1"/>
    <property type="molecule type" value="Genomic_DNA"/>
</dbReference>
<keyword evidence="3" id="KW-1185">Reference proteome</keyword>
<keyword evidence="1" id="KW-1133">Transmembrane helix</keyword>
<organism evidence="2 3">
    <name type="scientific">Georhizobium profundi</name>
    <dbReference type="NCBI Taxonomy" id="2341112"/>
    <lineage>
        <taxon>Bacteria</taxon>
        <taxon>Pseudomonadati</taxon>
        <taxon>Pseudomonadota</taxon>
        <taxon>Alphaproteobacteria</taxon>
        <taxon>Hyphomicrobiales</taxon>
        <taxon>Rhizobiaceae</taxon>
        <taxon>Georhizobium</taxon>
    </lineage>
</organism>